<dbReference type="PATRIC" id="fig|1030841.3.peg.1881"/>
<dbReference type="AlphaFoldDB" id="G4CS31"/>
<dbReference type="RefSeq" id="WP_009117032.1">
    <property type="nucleotide sequence ID" value="NZ_JH165159.1"/>
</dbReference>
<keyword evidence="1" id="KW-0812">Transmembrane</keyword>
<gene>
    <name evidence="2" type="ORF">HMPREF9370_1891</name>
</gene>
<evidence type="ECO:0000313" key="3">
    <source>
        <dbReference type="Proteomes" id="UP000005336"/>
    </source>
</evidence>
<dbReference type="HOGENOM" id="CLU_197468_7_0_4"/>
<keyword evidence="1" id="KW-0472">Membrane</keyword>
<proteinExistence type="predicted"/>
<protein>
    <recommendedName>
        <fullName evidence="4">FeoB-associated Cys-rich membrane protein</fullName>
    </recommendedName>
</protein>
<comment type="caution">
    <text evidence="2">The sequence shown here is derived from an EMBL/GenBank/DDBJ whole genome shotgun (WGS) entry which is preliminary data.</text>
</comment>
<evidence type="ECO:0000313" key="2">
    <source>
        <dbReference type="EMBL" id="EGZ44945.1"/>
    </source>
</evidence>
<sequence>MEQYIIVGLIVIVCAAYLMRKYVFKSKSDKAGVCGGCDRCGGKSGGCH</sequence>
<dbReference type="Pfam" id="PF12669">
    <property type="entry name" value="FeoB_associated"/>
    <property type="match status" value="1"/>
</dbReference>
<organism evidence="2 3">
    <name type="scientific">Neisseria wadsworthii 9715</name>
    <dbReference type="NCBI Taxonomy" id="1030841"/>
    <lineage>
        <taxon>Bacteria</taxon>
        <taxon>Pseudomonadati</taxon>
        <taxon>Pseudomonadota</taxon>
        <taxon>Betaproteobacteria</taxon>
        <taxon>Neisseriales</taxon>
        <taxon>Neisseriaceae</taxon>
        <taxon>Neisseria</taxon>
    </lineage>
</organism>
<dbReference type="OrthoDB" id="8606536at2"/>
<accession>G4CS31</accession>
<evidence type="ECO:0008006" key="4">
    <source>
        <dbReference type="Google" id="ProtNLM"/>
    </source>
</evidence>
<dbReference type="EMBL" id="AGAZ01000063">
    <property type="protein sequence ID" value="EGZ44945.1"/>
    <property type="molecule type" value="Genomic_DNA"/>
</dbReference>
<evidence type="ECO:0000256" key="1">
    <source>
        <dbReference type="SAM" id="Phobius"/>
    </source>
</evidence>
<feature type="transmembrane region" description="Helical" evidence="1">
    <location>
        <begin position="6"/>
        <end position="23"/>
    </location>
</feature>
<keyword evidence="3" id="KW-1185">Reference proteome</keyword>
<dbReference type="STRING" id="1030841.HMPREF9370_1891"/>
<reference evidence="2 3" key="1">
    <citation type="submission" date="2011-06" db="EMBL/GenBank/DDBJ databases">
        <authorList>
            <person name="Muzny D."/>
            <person name="Qin X."/>
            <person name="Deng J."/>
            <person name="Jiang H."/>
            <person name="Liu Y."/>
            <person name="Qu J."/>
            <person name="Song X.-Z."/>
            <person name="Zhang L."/>
            <person name="Thornton R."/>
            <person name="Coyle M."/>
            <person name="Francisco L."/>
            <person name="Jackson L."/>
            <person name="Javaid M."/>
            <person name="Korchina V."/>
            <person name="Kovar C."/>
            <person name="Mata R."/>
            <person name="Mathew T."/>
            <person name="Ngo R."/>
            <person name="Nguyen L."/>
            <person name="Nguyen N."/>
            <person name="Okwuonu G."/>
            <person name="Ongeri F."/>
            <person name="Pham C."/>
            <person name="Simmons D."/>
            <person name="Wilczek-Boney K."/>
            <person name="Hale W."/>
            <person name="Jakkamsetti A."/>
            <person name="Pham P."/>
            <person name="Ruth R."/>
            <person name="San Lucas F."/>
            <person name="Warren J."/>
            <person name="Zhang J."/>
            <person name="Zhao Z."/>
            <person name="Zhou C."/>
            <person name="Zhu D."/>
            <person name="Lee S."/>
            <person name="Bess C."/>
            <person name="Blankenburg K."/>
            <person name="Forbes L."/>
            <person name="Fu Q."/>
            <person name="Gubbala S."/>
            <person name="Hirani K."/>
            <person name="Jayaseelan J.C."/>
            <person name="Lara F."/>
            <person name="Munidasa M."/>
            <person name="Palculict T."/>
            <person name="Patil S."/>
            <person name="Pu L.-L."/>
            <person name="Saada N."/>
            <person name="Tang L."/>
            <person name="Weissenberger G."/>
            <person name="Zhu Y."/>
            <person name="Hemphill L."/>
            <person name="Shang Y."/>
            <person name="Youmans B."/>
            <person name="Ayvaz T."/>
            <person name="Ross M."/>
            <person name="Santibanez J."/>
            <person name="Aqrawi P."/>
            <person name="Gross S."/>
            <person name="Joshi V."/>
            <person name="Fowler G."/>
            <person name="Nazareth L."/>
            <person name="Reid J."/>
            <person name="Worley K."/>
            <person name="Petrosino J."/>
            <person name="Highlander S."/>
            <person name="Gibbs R."/>
        </authorList>
    </citation>
    <scope>NUCLEOTIDE SEQUENCE [LARGE SCALE GENOMIC DNA]</scope>
    <source>
        <strain evidence="2 3">9715</strain>
    </source>
</reference>
<dbReference type="Proteomes" id="UP000005336">
    <property type="component" value="Unassembled WGS sequence"/>
</dbReference>
<name>G4CS31_9NEIS</name>
<keyword evidence="1" id="KW-1133">Transmembrane helix</keyword>